<dbReference type="AlphaFoldDB" id="A0A0C9R3G6"/>
<dbReference type="RefSeq" id="XP_011314162.1">
    <property type="nucleotide sequence ID" value="XM_011315860.1"/>
</dbReference>
<reference evidence="2" key="1">
    <citation type="submission" date="2015-01" db="EMBL/GenBank/DDBJ databases">
        <title>Transcriptome Assembly of Fopius arisanus.</title>
        <authorList>
            <person name="Geib S."/>
        </authorList>
    </citation>
    <scope>NUCLEOTIDE SEQUENCE</scope>
</reference>
<dbReference type="GeneID" id="105273428"/>
<organism evidence="2">
    <name type="scientific">Fopius arisanus</name>
    <dbReference type="NCBI Taxonomy" id="64838"/>
    <lineage>
        <taxon>Eukaryota</taxon>
        <taxon>Metazoa</taxon>
        <taxon>Ecdysozoa</taxon>
        <taxon>Arthropoda</taxon>
        <taxon>Hexapoda</taxon>
        <taxon>Insecta</taxon>
        <taxon>Pterygota</taxon>
        <taxon>Neoptera</taxon>
        <taxon>Endopterygota</taxon>
        <taxon>Hymenoptera</taxon>
        <taxon>Apocrita</taxon>
        <taxon>Ichneumonoidea</taxon>
        <taxon>Braconidae</taxon>
        <taxon>Opiinae</taxon>
        <taxon>Fopius</taxon>
    </lineage>
</organism>
<dbReference type="EMBL" id="GBYB01010829">
    <property type="protein sequence ID" value="JAG80596.1"/>
    <property type="molecule type" value="Transcribed_RNA"/>
</dbReference>
<dbReference type="Proteomes" id="UP000694866">
    <property type="component" value="Unplaced"/>
</dbReference>
<evidence type="ECO:0000313" key="3">
    <source>
        <dbReference type="Proteomes" id="UP000694866"/>
    </source>
</evidence>
<accession>A0A9R1TR02</accession>
<comment type="similarity">
    <text evidence="1">Belongs to the C19orf12 family.</text>
</comment>
<protein>
    <submittedName>
        <fullName evidence="2">CS012_1 protein</fullName>
    </submittedName>
    <submittedName>
        <fullName evidence="4">Protein C19orf12 homolog</fullName>
    </submittedName>
</protein>
<keyword evidence="3" id="KW-1185">Reference proteome</keyword>
<accession>A0A0C9R3G6</accession>
<evidence type="ECO:0000313" key="4">
    <source>
        <dbReference type="RefSeq" id="XP_011314162.1"/>
    </source>
</evidence>
<dbReference type="PANTHER" id="PTHR31493">
    <property type="entry name" value="NAZO FAMILY MEMBER"/>
    <property type="match status" value="1"/>
</dbReference>
<proteinExistence type="inferred from homology"/>
<evidence type="ECO:0000313" key="2">
    <source>
        <dbReference type="EMBL" id="JAG80596.1"/>
    </source>
</evidence>
<dbReference type="InterPro" id="IPR033369">
    <property type="entry name" value="C19orf12"/>
</dbReference>
<gene>
    <name evidence="2" type="primary">CS012_1</name>
    <name evidence="4" type="synonym">LOC105273428</name>
    <name evidence="2" type="ORF">g.55563</name>
</gene>
<sequence length="141" mass="14945">MALSENTEELLRVVCDIGEIKSMRVALQSSVKAGVIVGATTTVCGLLLGPWGVALGGTLAGATTAYAMNGKFRSVPDVLINELNKAQQLRLALAVKNILTQQNILTIADFALKVATYDSVIGLLIPIVKSFLETDMRATIL</sequence>
<dbReference type="Pfam" id="PF20721">
    <property type="entry name" value="C19orf12"/>
    <property type="match status" value="1"/>
</dbReference>
<evidence type="ECO:0000256" key="1">
    <source>
        <dbReference type="ARBA" id="ARBA00029457"/>
    </source>
</evidence>
<dbReference type="PANTHER" id="PTHR31493:SF1">
    <property type="entry name" value="PROTEIN C19ORF12"/>
    <property type="match status" value="1"/>
</dbReference>
<name>A0A0C9R3G6_9HYME</name>
<dbReference type="OrthoDB" id="5976774at2759"/>
<dbReference type="KEGG" id="fas:105273428"/>
<reference evidence="4" key="2">
    <citation type="submission" date="2025-04" db="UniProtKB">
        <authorList>
            <consortium name="RefSeq"/>
        </authorList>
    </citation>
    <scope>IDENTIFICATION</scope>
    <source>
        <strain evidence="4">USDA-PBARC FA_bdor</strain>
        <tissue evidence="4">Whole organism</tissue>
    </source>
</reference>